<name>A0A9D9H3S7_9FIRM</name>
<protein>
    <recommendedName>
        <fullName evidence="7">Anaerobic ribonucleoside-triphosphate reductase-activating protein</fullName>
        <ecNumber evidence="7">1.97.1.-</ecNumber>
    </recommendedName>
</protein>
<dbReference type="InterPro" id="IPR058240">
    <property type="entry name" value="rSAM_sf"/>
</dbReference>
<sequence length="164" mass="18958">MKFHNITKDDMLNGEGLRVVLWVSGCTHHCKDCHNPITWDIDSGVDFDDDAKKEVFEQLDKDYISGITLSGGDPLHPCNIWDIGNFIVEIKDKYPTKTVWLYTGFLWEEIRNLPFMKYIDVLVDGKFVAELKNAKYHWAGSTNQRIIDVKKSIDSNEVVLYTEK</sequence>
<keyword evidence="5" id="KW-0408">Iron</keyword>
<comment type="similarity">
    <text evidence="7">Belongs to the organic radical-activating enzymes family.</text>
</comment>
<dbReference type="GO" id="GO:0051539">
    <property type="term" value="F:4 iron, 4 sulfur cluster binding"/>
    <property type="evidence" value="ECO:0007669"/>
    <property type="project" value="UniProtKB-KW"/>
</dbReference>
<dbReference type="Pfam" id="PF13353">
    <property type="entry name" value="Fer4_12"/>
    <property type="match status" value="1"/>
</dbReference>
<dbReference type="EC" id="1.97.1.-" evidence="7"/>
<dbReference type="InterPro" id="IPR034457">
    <property type="entry name" value="Organic_radical-activating"/>
</dbReference>
<evidence type="ECO:0000256" key="6">
    <source>
        <dbReference type="ARBA" id="ARBA00023014"/>
    </source>
</evidence>
<keyword evidence="6" id="KW-0411">Iron-sulfur</keyword>
<proteinExistence type="inferred from homology"/>
<keyword evidence="7" id="KW-0560">Oxidoreductase</keyword>
<dbReference type="SFLD" id="SFLDF00299">
    <property type="entry name" value="anaerobic_ribonucleoside-triph"/>
    <property type="match status" value="1"/>
</dbReference>
<evidence type="ECO:0000256" key="1">
    <source>
        <dbReference type="ARBA" id="ARBA00001966"/>
    </source>
</evidence>
<evidence type="ECO:0000256" key="5">
    <source>
        <dbReference type="ARBA" id="ARBA00023004"/>
    </source>
</evidence>
<dbReference type="GO" id="GO:0004748">
    <property type="term" value="F:ribonucleoside-diphosphate reductase activity, thioredoxin disulfide as acceptor"/>
    <property type="evidence" value="ECO:0007669"/>
    <property type="project" value="TreeGrafter"/>
</dbReference>
<dbReference type="PANTHER" id="PTHR30352">
    <property type="entry name" value="PYRUVATE FORMATE-LYASE-ACTIVATING ENZYME"/>
    <property type="match status" value="1"/>
</dbReference>
<dbReference type="SFLD" id="SFLDG01063">
    <property type="entry name" value="activating_enzymes__group_1"/>
    <property type="match status" value="1"/>
</dbReference>
<comment type="cofactor">
    <cofactor evidence="1">
        <name>[4Fe-4S] cluster</name>
        <dbReference type="ChEBI" id="CHEBI:49883"/>
    </cofactor>
</comment>
<keyword evidence="4" id="KW-0479">Metal-binding</keyword>
<evidence type="ECO:0000256" key="7">
    <source>
        <dbReference type="PIRNR" id="PIRNR000368"/>
    </source>
</evidence>
<dbReference type="CDD" id="cd01335">
    <property type="entry name" value="Radical_SAM"/>
    <property type="match status" value="1"/>
</dbReference>
<reference evidence="8" key="2">
    <citation type="journal article" date="2021" name="PeerJ">
        <title>Extensive microbial diversity within the chicken gut microbiome revealed by metagenomics and culture.</title>
        <authorList>
            <person name="Gilroy R."/>
            <person name="Ravi A."/>
            <person name="Getino M."/>
            <person name="Pursley I."/>
            <person name="Horton D.L."/>
            <person name="Alikhan N.F."/>
            <person name="Baker D."/>
            <person name="Gharbi K."/>
            <person name="Hall N."/>
            <person name="Watson M."/>
            <person name="Adriaenssens E.M."/>
            <person name="Foster-Nyarko E."/>
            <person name="Jarju S."/>
            <person name="Secka A."/>
            <person name="Antonio M."/>
            <person name="Oren A."/>
            <person name="Chaudhuri R.R."/>
            <person name="La Ragione R."/>
            <person name="Hildebrand F."/>
            <person name="Pallen M.J."/>
        </authorList>
    </citation>
    <scope>NUCLEOTIDE SEQUENCE</scope>
    <source>
        <strain evidence="8">F6-4510</strain>
    </source>
</reference>
<keyword evidence="3" id="KW-0949">S-adenosyl-L-methionine</keyword>
<evidence type="ECO:0000313" key="8">
    <source>
        <dbReference type="EMBL" id="MBO8433688.1"/>
    </source>
</evidence>
<reference evidence="8" key="1">
    <citation type="submission" date="2020-10" db="EMBL/GenBank/DDBJ databases">
        <authorList>
            <person name="Gilroy R."/>
        </authorList>
    </citation>
    <scope>NUCLEOTIDE SEQUENCE</scope>
    <source>
        <strain evidence="8">F6-4510</strain>
    </source>
</reference>
<dbReference type="EMBL" id="JADIMX010000001">
    <property type="protein sequence ID" value="MBO8433688.1"/>
    <property type="molecule type" value="Genomic_DNA"/>
</dbReference>
<dbReference type="SFLD" id="SFLDS00029">
    <property type="entry name" value="Radical_SAM"/>
    <property type="match status" value="1"/>
</dbReference>
<dbReference type="PANTHER" id="PTHR30352:SF2">
    <property type="entry name" value="ANAEROBIC RIBONUCLEOSIDE-TRIPHOSPHATE REDUCTASE-ACTIVATING PROTEIN"/>
    <property type="match status" value="1"/>
</dbReference>
<accession>A0A9D9H3S7</accession>
<evidence type="ECO:0000256" key="4">
    <source>
        <dbReference type="ARBA" id="ARBA00022723"/>
    </source>
</evidence>
<dbReference type="InterPro" id="IPR013785">
    <property type="entry name" value="Aldolase_TIM"/>
</dbReference>
<dbReference type="Gene3D" id="3.20.20.70">
    <property type="entry name" value="Aldolase class I"/>
    <property type="match status" value="1"/>
</dbReference>
<evidence type="ECO:0000256" key="3">
    <source>
        <dbReference type="ARBA" id="ARBA00022691"/>
    </source>
</evidence>
<evidence type="ECO:0000313" key="9">
    <source>
        <dbReference type="Proteomes" id="UP000823611"/>
    </source>
</evidence>
<dbReference type="Proteomes" id="UP000823611">
    <property type="component" value="Unassembled WGS sequence"/>
</dbReference>
<evidence type="ECO:0000256" key="2">
    <source>
        <dbReference type="ARBA" id="ARBA00022485"/>
    </source>
</evidence>
<gene>
    <name evidence="8" type="primary">nrdG</name>
    <name evidence="8" type="ORF">IAC55_00015</name>
</gene>
<dbReference type="GO" id="GO:0046872">
    <property type="term" value="F:metal ion binding"/>
    <property type="evidence" value="ECO:0007669"/>
    <property type="project" value="UniProtKB-KW"/>
</dbReference>
<dbReference type="InterPro" id="IPR007197">
    <property type="entry name" value="rSAM"/>
</dbReference>
<keyword evidence="2" id="KW-0004">4Fe-4S</keyword>
<dbReference type="GO" id="GO:0043365">
    <property type="term" value="F:[formate-C-acetyltransferase]-activating enzyme activity"/>
    <property type="evidence" value="ECO:0007669"/>
    <property type="project" value="InterPro"/>
</dbReference>
<comment type="function">
    <text evidence="7">Activation of anaerobic ribonucleoside-triphosphate reductase under anaerobic conditions by generation of an organic free radical, using S-adenosylmethionine and reduced flavodoxin as cosubstrates to produce 5'-deoxy-adenosine.</text>
</comment>
<comment type="caution">
    <text evidence="8">The sequence shown here is derived from an EMBL/GenBank/DDBJ whole genome shotgun (WGS) entry which is preliminary data.</text>
</comment>
<dbReference type="InterPro" id="IPR012837">
    <property type="entry name" value="NrdG"/>
</dbReference>
<organism evidence="8 9">
    <name type="scientific">Candidatus Fimicola merdigallinarum</name>
    <dbReference type="NCBI Taxonomy" id="2840819"/>
    <lineage>
        <taxon>Bacteria</taxon>
        <taxon>Bacillati</taxon>
        <taxon>Bacillota</taxon>
        <taxon>Clostridia</taxon>
        <taxon>Lachnospirales</taxon>
        <taxon>Lachnospiraceae</taxon>
        <taxon>Lachnospiraceae incertae sedis</taxon>
        <taxon>Candidatus Fimicola</taxon>
    </lineage>
</organism>
<dbReference type="SFLD" id="SFLDG01066">
    <property type="entry name" value="organic_radical-activating_enz"/>
    <property type="match status" value="1"/>
</dbReference>
<dbReference type="SUPFAM" id="SSF102114">
    <property type="entry name" value="Radical SAM enzymes"/>
    <property type="match status" value="1"/>
</dbReference>
<dbReference type="NCBIfam" id="TIGR02491">
    <property type="entry name" value="NrdG"/>
    <property type="match status" value="1"/>
</dbReference>
<dbReference type="AlphaFoldDB" id="A0A9D9H3S7"/>
<dbReference type="PIRSF" id="PIRSF000368">
    <property type="entry name" value="NrdG"/>
    <property type="match status" value="1"/>
</dbReference>